<keyword evidence="4" id="KW-0255">Endonuclease</keyword>
<reference evidence="4 5" key="1">
    <citation type="submission" date="2019-03" db="EMBL/GenBank/DDBJ databases">
        <title>Draft genome sequences of novel Actinobacteria.</title>
        <authorList>
            <person name="Sahin N."/>
            <person name="Ay H."/>
            <person name="Saygin H."/>
        </authorList>
    </citation>
    <scope>NUCLEOTIDE SEQUENCE [LARGE SCALE GENOMIC DNA]</scope>
    <source>
        <strain evidence="4 5">7K502</strain>
    </source>
</reference>
<accession>A0A4R4Y6W0</accession>
<dbReference type="Gene3D" id="1.10.30.50">
    <property type="match status" value="1"/>
</dbReference>
<organism evidence="4 5">
    <name type="scientific">Saccharopolyspora elongata</name>
    <dbReference type="NCBI Taxonomy" id="2530387"/>
    <lineage>
        <taxon>Bacteria</taxon>
        <taxon>Bacillati</taxon>
        <taxon>Actinomycetota</taxon>
        <taxon>Actinomycetes</taxon>
        <taxon>Pseudonocardiales</taxon>
        <taxon>Pseudonocardiaceae</taxon>
        <taxon>Saccharopolyspora</taxon>
    </lineage>
</organism>
<gene>
    <name evidence="4" type="ORF">E1288_36995</name>
</gene>
<dbReference type="GO" id="GO:0004519">
    <property type="term" value="F:endonuclease activity"/>
    <property type="evidence" value="ECO:0007669"/>
    <property type="project" value="UniProtKB-KW"/>
</dbReference>
<evidence type="ECO:0000256" key="1">
    <source>
        <dbReference type="ARBA" id="ARBA00023450"/>
    </source>
</evidence>
<dbReference type="Pfam" id="PF02720">
    <property type="entry name" value="DUF222"/>
    <property type="match status" value="1"/>
</dbReference>
<dbReference type="CDD" id="cd00085">
    <property type="entry name" value="HNHc"/>
    <property type="match status" value="1"/>
</dbReference>
<evidence type="ECO:0000313" key="4">
    <source>
        <dbReference type="EMBL" id="TDD39414.1"/>
    </source>
</evidence>
<dbReference type="OrthoDB" id="5177627at2"/>
<protein>
    <submittedName>
        <fullName evidence="4">HNH endonuclease</fullName>
    </submittedName>
</protein>
<evidence type="ECO:0000259" key="3">
    <source>
        <dbReference type="SMART" id="SM00507"/>
    </source>
</evidence>
<feature type="region of interest" description="Disordered" evidence="2">
    <location>
        <begin position="389"/>
        <end position="413"/>
    </location>
</feature>
<sequence length="499" mass="55445">MPAQSAVSCTDAELAARIQELETEMRVLMWEQLQYIAEADHRAIHTETTARSLQVWLQGLLNIDPRDAKTRVTVARNVEDWRSLYGETMPPDLPDTAAALAEGAIGLDHARVIVNGIRRLPDYARCHQATDVESTLAGYARTMSPRELEKLAERIRYLLDQDGAYRDEEAQHEERELHYGTTRDGMTVIKAKLDRETGAKFAALMQPLAAPRPEIDGEKDPRTAGQRNADGFAALLDLALDHDGMPRTGGQRPQMTIAIDFDDLKRGLEVIGEDGMPGTLNTERAITAHNARRIACDAEILPIVLDGDSLPLDVGRTKRTAPTHIRAALLRRDGVCAFPGCDRPPGTPEAHHVEHWVDGGATDLNNMVMLCAHHHRTLHNQRWDITMHDGRPEFIPPPTVDPRRTPRPGGTALPARHREHLRELIPHHGARRANHDARIWSCPFVGVIRPAAAPCAARNQVSAGRAWASEVHVPKTRRRRSHSAMSQGVESPRLGRCSH</sequence>
<name>A0A4R4Y6W0_9PSEU</name>
<dbReference type="EMBL" id="SMKW01000077">
    <property type="protein sequence ID" value="TDD39414.1"/>
    <property type="molecule type" value="Genomic_DNA"/>
</dbReference>
<feature type="region of interest" description="Disordered" evidence="2">
    <location>
        <begin position="472"/>
        <end position="499"/>
    </location>
</feature>
<dbReference type="Pfam" id="PF01844">
    <property type="entry name" value="HNH"/>
    <property type="match status" value="1"/>
</dbReference>
<keyword evidence="5" id="KW-1185">Reference proteome</keyword>
<comment type="caution">
    <text evidence="4">The sequence shown here is derived from an EMBL/GenBank/DDBJ whole genome shotgun (WGS) entry which is preliminary data.</text>
</comment>
<dbReference type="GO" id="GO:0008270">
    <property type="term" value="F:zinc ion binding"/>
    <property type="evidence" value="ECO:0007669"/>
    <property type="project" value="InterPro"/>
</dbReference>
<feature type="domain" description="HNH nuclease" evidence="3">
    <location>
        <begin position="324"/>
        <end position="376"/>
    </location>
</feature>
<evidence type="ECO:0000313" key="5">
    <source>
        <dbReference type="Proteomes" id="UP000294947"/>
    </source>
</evidence>
<dbReference type="GO" id="GO:0003676">
    <property type="term" value="F:nucleic acid binding"/>
    <property type="evidence" value="ECO:0007669"/>
    <property type="project" value="InterPro"/>
</dbReference>
<dbReference type="SMART" id="SM00507">
    <property type="entry name" value="HNHc"/>
    <property type="match status" value="1"/>
</dbReference>
<proteinExistence type="inferred from homology"/>
<keyword evidence="4" id="KW-0378">Hydrolase</keyword>
<dbReference type="InterPro" id="IPR002711">
    <property type="entry name" value="HNH"/>
</dbReference>
<dbReference type="InterPro" id="IPR003870">
    <property type="entry name" value="DUF222"/>
</dbReference>
<keyword evidence="4" id="KW-0540">Nuclease</keyword>
<dbReference type="InterPro" id="IPR003615">
    <property type="entry name" value="HNH_nuc"/>
</dbReference>
<evidence type="ECO:0000256" key="2">
    <source>
        <dbReference type="SAM" id="MobiDB-lite"/>
    </source>
</evidence>
<comment type="similarity">
    <text evidence="1">Belongs to the Rv1128c/1148c/1588c/1702c/1945/3466 family.</text>
</comment>
<dbReference type="Proteomes" id="UP000294947">
    <property type="component" value="Unassembled WGS sequence"/>
</dbReference>
<dbReference type="AlphaFoldDB" id="A0A4R4Y6W0"/>